<feature type="compositionally biased region" description="Low complexity" evidence="1">
    <location>
        <begin position="65"/>
        <end position="74"/>
    </location>
</feature>
<gene>
    <name evidence="2" type="ORF">K435DRAFT_133623</name>
</gene>
<feature type="compositionally biased region" description="Low complexity" evidence="1">
    <location>
        <begin position="105"/>
        <end position="114"/>
    </location>
</feature>
<feature type="region of interest" description="Disordered" evidence="1">
    <location>
        <begin position="182"/>
        <end position="211"/>
    </location>
</feature>
<reference evidence="2 3" key="1">
    <citation type="journal article" date="2019" name="Nat. Ecol. Evol.">
        <title>Megaphylogeny resolves global patterns of mushroom evolution.</title>
        <authorList>
            <person name="Varga T."/>
            <person name="Krizsan K."/>
            <person name="Foldi C."/>
            <person name="Dima B."/>
            <person name="Sanchez-Garcia M."/>
            <person name="Sanchez-Ramirez S."/>
            <person name="Szollosi G.J."/>
            <person name="Szarkandi J.G."/>
            <person name="Papp V."/>
            <person name="Albert L."/>
            <person name="Andreopoulos W."/>
            <person name="Angelini C."/>
            <person name="Antonin V."/>
            <person name="Barry K.W."/>
            <person name="Bougher N.L."/>
            <person name="Buchanan P."/>
            <person name="Buyck B."/>
            <person name="Bense V."/>
            <person name="Catcheside P."/>
            <person name="Chovatia M."/>
            <person name="Cooper J."/>
            <person name="Damon W."/>
            <person name="Desjardin D."/>
            <person name="Finy P."/>
            <person name="Geml J."/>
            <person name="Haridas S."/>
            <person name="Hughes K."/>
            <person name="Justo A."/>
            <person name="Karasinski D."/>
            <person name="Kautmanova I."/>
            <person name="Kiss B."/>
            <person name="Kocsube S."/>
            <person name="Kotiranta H."/>
            <person name="LaButti K.M."/>
            <person name="Lechner B.E."/>
            <person name="Liimatainen K."/>
            <person name="Lipzen A."/>
            <person name="Lukacs Z."/>
            <person name="Mihaltcheva S."/>
            <person name="Morgado L.N."/>
            <person name="Niskanen T."/>
            <person name="Noordeloos M.E."/>
            <person name="Ohm R.A."/>
            <person name="Ortiz-Santana B."/>
            <person name="Ovrebo C."/>
            <person name="Racz N."/>
            <person name="Riley R."/>
            <person name="Savchenko A."/>
            <person name="Shiryaev A."/>
            <person name="Soop K."/>
            <person name="Spirin V."/>
            <person name="Szebenyi C."/>
            <person name="Tomsovsky M."/>
            <person name="Tulloss R.E."/>
            <person name="Uehling J."/>
            <person name="Grigoriev I.V."/>
            <person name="Vagvolgyi C."/>
            <person name="Papp T."/>
            <person name="Martin F.M."/>
            <person name="Miettinen O."/>
            <person name="Hibbett D.S."/>
            <person name="Nagy L.G."/>
        </authorList>
    </citation>
    <scope>NUCLEOTIDE SEQUENCE [LARGE SCALE GENOMIC DNA]</scope>
    <source>
        <strain evidence="2 3">CBS 962.96</strain>
    </source>
</reference>
<dbReference type="Proteomes" id="UP000297245">
    <property type="component" value="Unassembled WGS sequence"/>
</dbReference>
<accession>A0A4S8KMD4</accession>
<organism evidence="2 3">
    <name type="scientific">Dendrothele bispora (strain CBS 962.96)</name>
    <dbReference type="NCBI Taxonomy" id="1314807"/>
    <lineage>
        <taxon>Eukaryota</taxon>
        <taxon>Fungi</taxon>
        <taxon>Dikarya</taxon>
        <taxon>Basidiomycota</taxon>
        <taxon>Agaricomycotina</taxon>
        <taxon>Agaricomycetes</taxon>
        <taxon>Agaricomycetidae</taxon>
        <taxon>Agaricales</taxon>
        <taxon>Agaricales incertae sedis</taxon>
        <taxon>Dendrothele</taxon>
    </lineage>
</organism>
<protein>
    <submittedName>
        <fullName evidence="2">Uncharacterized protein</fullName>
    </submittedName>
</protein>
<feature type="compositionally biased region" description="Polar residues" evidence="1">
    <location>
        <begin position="42"/>
        <end position="54"/>
    </location>
</feature>
<name>A0A4S8KMD4_DENBC</name>
<feature type="region of interest" description="Disordered" evidence="1">
    <location>
        <begin position="35"/>
        <end position="78"/>
    </location>
</feature>
<keyword evidence="3" id="KW-1185">Reference proteome</keyword>
<proteinExistence type="predicted"/>
<dbReference type="AlphaFoldDB" id="A0A4S8KMD4"/>
<evidence type="ECO:0000313" key="2">
    <source>
        <dbReference type="EMBL" id="THU76737.1"/>
    </source>
</evidence>
<evidence type="ECO:0000256" key="1">
    <source>
        <dbReference type="SAM" id="MobiDB-lite"/>
    </source>
</evidence>
<dbReference type="EMBL" id="ML180733">
    <property type="protein sequence ID" value="THU76737.1"/>
    <property type="molecule type" value="Genomic_DNA"/>
</dbReference>
<feature type="region of interest" description="Disordered" evidence="1">
    <location>
        <begin position="95"/>
        <end position="115"/>
    </location>
</feature>
<evidence type="ECO:0000313" key="3">
    <source>
        <dbReference type="Proteomes" id="UP000297245"/>
    </source>
</evidence>
<sequence length="291" mass="31458">MPNNSNTVDPHQPPTATTTFEAREIAGFNRVAGSMDMDAHHSPQSINGSIPDLQNHNNHHHHDNINNNHNHNTNDAPLFNLPMYSAELGSLPLHESFDPFQGRPSSTTATTDAESTTDDWIVDAMMGMGYVQQQSDDGYSSWSSSAPVPGGVQLDPTTAAAAGAAAVVVGDHVVQTQPYSQQQEGGHVNGNGNGNGNVNVVNGHHGHGGDYGQLQESHYTRHIIAESLYSALHMSAPGQVEIIDNPPVSEDVQGYDNVNLQDWDKYMANVDQMLYAMNNAVPVPVQHDVWQ</sequence>